<dbReference type="STRING" id="3708.A0A078HYQ4"/>
<dbReference type="Gene3D" id="2.30.240.10">
    <property type="entry name" value="At5g01610-like"/>
    <property type="match status" value="1"/>
</dbReference>
<feature type="signal peptide" evidence="1">
    <location>
        <begin position="1"/>
        <end position="24"/>
    </location>
</feature>
<dbReference type="Proteomes" id="UP000028999">
    <property type="component" value="Unassembled WGS sequence"/>
</dbReference>
<dbReference type="OrthoDB" id="766568at2759"/>
<dbReference type="OMA" id="MPCIARL"/>
<evidence type="ECO:0000313" key="3">
    <source>
        <dbReference type="Proteomes" id="UP000028999"/>
    </source>
</evidence>
<sequence>MEKLIYRITLLFTTLFLSFSLSSPSSPTIHDVLRSKGLPAGLLPQEVDSYTLDNDGRLEVFLAAPCLAKSVTGMRFDSVVRANLSYGSLVGVEGLSQFELFLWLSVKDIVVKKPDTGVIIIDIGVAYKQLSRSLFEDPPKCLPHGDLKKKMRGYGRFEALKMKNLKEGWRSRLFF</sequence>
<proteinExistence type="predicted"/>
<dbReference type="Gramene" id="CDY42459">
    <property type="protein sequence ID" value="CDY42459"/>
    <property type="gene ID" value="GSBRNA2T00074883001"/>
</dbReference>
<dbReference type="SMR" id="A0A078HYQ4"/>
<dbReference type="InterPro" id="IPR036758">
    <property type="entry name" value="At5g01610-like"/>
</dbReference>
<dbReference type="EMBL" id="LK032525">
    <property type="protein sequence ID" value="CDY42459.1"/>
    <property type="molecule type" value="Genomic_DNA"/>
</dbReference>
<dbReference type="PANTHER" id="PTHR31676">
    <property type="entry name" value="T31J12.3 PROTEIN-RELATED"/>
    <property type="match status" value="1"/>
</dbReference>
<dbReference type="Pfam" id="PF04398">
    <property type="entry name" value="DUF538"/>
    <property type="match status" value="1"/>
</dbReference>
<protein>
    <submittedName>
        <fullName evidence="2">BnaA10g08350D protein</fullName>
    </submittedName>
</protein>
<feature type="chain" id="PRO_5044539685" evidence="1">
    <location>
        <begin position="25"/>
        <end position="175"/>
    </location>
</feature>
<name>A0A078HYQ4_BRANA</name>
<keyword evidence="3" id="KW-1185">Reference proteome</keyword>
<reference evidence="2 3" key="1">
    <citation type="journal article" date="2014" name="Science">
        <title>Plant genetics. Early allopolyploid evolution in the post-Neolithic Brassica napus oilseed genome.</title>
        <authorList>
            <person name="Chalhoub B."/>
            <person name="Denoeud F."/>
            <person name="Liu S."/>
            <person name="Parkin I.A."/>
            <person name="Tang H."/>
            <person name="Wang X."/>
            <person name="Chiquet J."/>
            <person name="Belcram H."/>
            <person name="Tong C."/>
            <person name="Samans B."/>
            <person name="Correa M."/>
            <person name="Da Silva C."/>
            <person name="Just J."/>
            <person name="Falentin C."/>
            <person name="Koh C.S."/>
            <person name="Le Clainche I."/>
            <person name="Bernard M."/>
            <person name="Bento P."/>
            <person name="Noel B."/>
            <person name="Labadie K."/>
            <person name="Alberti A."/>
            <person name="Charles M."/>
            <person name="Arnaud D."/>
            <person name="Guo H."/>
            <person name="Daviaud C."/>
            <person name="Alamery S."/>
            <person name="Jabbari K."/>
            <person name="Zhao M."/>
            <person name="Edger P.P."/>
            <person name="Chelaifa H."/>
            <person name="Tack D."/>
            <person name="Lassalle G."/>
            <person name="Mestiri I."/>
            <person name="Schnel N."/>
            <person name="Le Paslier M.C."/>
            <person name="Fan G."/>
            <person name="Renault V."/>
            <person name="Bayer P.E."/>
            <person name="Golicz A.A."/>
            <person name="Manoli S."/>
            <person name="Lee T.H."/>
            <person name="Thi V.H."/>
            <person name="Chalabi S."/>
            <person name="Hu Q."/>
            <person name="Fan C."/>
            <person name="Tollenaere R."/>
            <person name="Lu Y."/>
            <person name="Battail C."/>
            <person name="Shen J."/>
            <person name="Sidebottom C.H."/>
            <person name="Wang X."/>
            <person name="Canaguier A."/>
            <person name="Chauveau A."/>
            <person name="Berard A."/>
            <person name="Deniot G."/>
            <person name="Guan M."/>
            <person name="Liu Z."/>
            <person name="Sun F."/>
            <person name="Lim Y.P."/>
            <person name="Lyons E."/>
            <person name="Town C.D."/>
            <person name="Bancroft I."/>
            <person name="Wang X."/>
            <person name="Meng J."/>
            <person name="Ma J."/>
            <person name="Pires J.C."/>
            <person name="King G.J."/>
            <person name="Brunel D."/>
            <person name="Delourme R."/>
            <person name="Renard M."/>
            <person name="Aury J.M."/>
            <person name="Adams K.L."/>
            <person name="Batley J."/>
            <person name="Snowdon R.J."/>
            <person name="Tost J."/>
            <person name="Edwards D."/>
            <person name="Zhou Y."/>
            <person name="Hua W."/>
            <person name="Sharpe A.G."/>
            <person name="Paterson A.H."/>
            <person name="Guan C."/>
            <person name="Wincker P."/>
        </authorList>
    </citation>
    <scope>NUCLEOTIDE SEQUENCE [LARGE SCALE GENOMIC DNA]</scope>
    <source>
        <strain evidence="3">cv. Darmor-bzh</strain>
    </source>
</reference>
<dbReference type="PaxDb" id="3708-A0A078HYQ4"/>
<accession>A0A078HYQ4</accession>
<dbReference type="AlphaFoldDB" id="A0A078HYQ4"/>
<organism evidence="2 3">
    <name type="scientific">Brassica napus</name>
    <name type="common">Rape</name>
    <dbReference type="NCBI Taxonomy" id="3708"/>
    <lineage>
        <taxon>Eukaryota</taxon>
        <taxon>Viridiplantae</taxon>
        <taxon>Streptophyta</taxon>
        <taxon>Embryophyta</taxon>
        <taxon>Tracheophyta</taxon>
        <taxon>Spermatophyta</taxon>
        <taxon>Magnoliopsida</taxon>
        <taxon>eudicotyledons</taxon>
        <taxon>Gunneridae</taxon>
        <taxon>Pentapetalae</taxon>
        <taxon>rosids</taxon>
        <taxon>malvids</taxon>
        <taxon>Brassicales</taxon>
        <taxon>Brassicaceae</taxon>
        <taxon>Brassiceae</taxon>
        <taxon>Brassica</taxon>
    </lineage>
</organism>
<gene>
    <name evidence="2" type="primary">BnaA10g08350D</name>
    <name evidence="2" type="ORF">GSBRNA2T00074883001</name>
</gene>
<dbReference type="InterPro" id="IPR007493">
    <property type="entry name" value="DUF538"/>
</dbReference>
<dbReference type="SUPFAM" id="SSF141562">
    <property type="entry name" value="At5g01610-like"/>
    <property type="match status" value="1"/>
</dbReference>
<evidence type="ECO:0000313" key="2">
    <source>
        <dbReference type="EMBL" id="CDY42459.1"/>
    </source>
</evidence>
<keyword evidence="1" id="KW-0732">Signal</keyword>
<evidence type="ECO:0000256" key="1">
    <source>
        <dbReference type="SAM" id="SignalP"/>
    </source>
</evidence>
<dbReference type="PANTHER" id="PTHR31676:SF151">
    <property type="entry name" value="DUF538 FAMILY PROTEIN"/>
    <property type="match status" value="1"/>
</dbReference>